<evidence type="ECO:0000256" key="6">
    <source>
        <dbReference type="RuleBase" id="RU362091"/>
    </source>
</evidence>
<dbReference type="PANTHER" id="PTHR11819">
    <property type="entry name" value="SOLUTE CARRIER FAMILY 5"/>
    <property type="match status" value="1"/>
</dbReference>
<dbReference type="OrthoDB" id="439003at2759"/>
<evidence type="ECO:0000256" key="2">
    <source>
        <dbReference type="ARBA" id="ARBA00006434"/>
    </source>
</evidence>
<evidence type="ECO:0000256" key="1">
    <source>
        <dbReference type="ARBA" id="ARBA00004141"/>
    </source>
</evidence>
<accession>A0A8S1JE85</accession>
<dbReference type="PANTHER" id="PTHR11819:SF195">
    <property type="entry name" value="SODIUM_GLUCOSE COTRANSPORTER 4"/>
    <property type="match status" value="1"/>
</dbReference>
<dbReference type="EMBL" id="CAJHUC010003083">
    <property type="protein sequence ID" value="CAD7705318.1"/>
    <property type="molecule type" value="Genomic_DNA"/>
</dbReference>
<evidence type="ECO:0000313" key="10">
    <source>
        <dbReference type="Proteomes" id="UP000708148"/>
    </source>
</evidence>
<dbReference type="Pfam" id="PF00474">
    <property type="entry name" value="SSF"/>
    <property type="match status" value="1"/>
</dbReference>
<feature type="transmembrane region" description="Helical" evidence="8">
    <location>
        <begin position="166"/>
        <end position="188"/>
    </location>
</feature>
<gene>
    <name evidence="9" type="ORF">OSTQU699_LOCUS10673</name>
</gene>
<comment type="similarity">
    <text evidence="2 6">Belongs to the sodium:solute symporter (SSF) (TC 2.A.21) family.</text>
</comment>
<dbReference type="GO" id="GO:0005412">
    <property type="term" value="F:D-glucose:sodium symporter activity"/>
    <property type="evidence" value="ECO:0007669"/>
    <property type="project" value="TreeGrafter"/>
</dbReference>
<name>A0A8S1JE85_9CHLO</name>
<feature type="transmembrane region" description="Helical" evidence="8">
    <location>
        <begin position="195"/>
        <end position="219"/>
    </location>
</feature>
<dbReference type="CDD" id="cd10329">
    <property type="entry name" value="SLC5sbd_SGLT1-like"/>
    <property type="match status" value="1"/>
</dbReference>
<comment type="subcellular location">
    <subcellularLocation>
        <location evidence="1">Membrane</location>
        <topology evidence="1">Multi-pass membrane protein</topology>
    </subcellularLocation>
</comment>
<feature type="transmembrane region" description="Helical" evidence="8">
    <location>
        <begin position="439"/>
        <end position="456"/>
    </location>
</feature>
<evidence type="ECO:0000256" key="3">
    <source>
        <dbReference type="ARBA" id="ARBA00022692"/>
    </source>
</evidence>
<proteinExistence type="inferred from homology"/>
<keyword evidence="5 8" id="KW-0472">Membrane</keyword>
<feature type="transmembrane region" description="Helical" evidence="8">
    <location>
        <begin position="244"/>
        <end position="264"/>
    </location>
</feature>
<evidence type="ECO:0000256" key="4">
    <source>
        <dbReference type="ARBA" id="ARBA00022989"/>
    </source>
</evidence>
<feature type="transmembrane region" description="Helical" evidence="8">
    <location>
        <begin position="511"/>
        <end position="532"/>
    </location>
</feature>
<evidence type="ECO:0000256" key="7">
    <source>
        <dbReference type="SAM" id="MobiDB-lite"/>
    </source>
</evidence>
<dbReference type="InterPro" id="IPR001734">
    <property type="entry name" value="Na/solute_symporter"/>
</dbReference>
<protein>
    <recommendedName>
        <fullName evidence="11">Sodium/solute symporter</fullName>
    </recommendedName>
</protein>
<organism evidence="9 10">
    <name type="scientific">Ostreobium quekettii</name>
    <dbReference type="NCBI Taxonomy" id="121088"/>
    <lineage>
        <taxon>Eukaryota</taxon>
        <taxon>Viridiplantae</taxon>
        <taxon>Chlorophyta</taxon>
        <taxon>core chlorophytes</taxon>
        <taxon>Ulvophyceae</taxon>
        <taxon>TCBD clade</taxon>
        <taxon>Bryopsidales</taxon>
        <taxon>Ostreobineae</taxon>
        <taxon>Ostreobiaceae</taxon>
        <taxon>Ostreobium</taxon>
    </lineage>
</organism>
<dbReference type="PROSITE" id="PS50283">
    <property type="entry name" value="NA_SOLUT_SYMP_3"/>
    <property type="match status" value="1"/>
</dbReference>
<feature type="transmembrane region" description="Helical" evidence="8">
    <location>
        <begin position="47"/>
        <end position="67"/>
    </location>
</feature>
<evidence type="ECO:0000256" key="5">
    <source>
        <dbReference type="ARBA" id="ARBA00023136"/>
    </source>
</evidence>
<dbReference type="AlphaFoldDB" id="A0A8S1JE85"/>
<dbReference type="Proteomes" id="UP000708148">
    <property type="component" value="Unassembled WGS sequence"/>
</dbReference>
<evidence type="ECO:0000256" key="8">
    <source>
        <dbReference type="SAM" id="Phobius"/>
    </source>
</evidence>
<evidence type="ECO:0008006" key="11">
    <source>
        <dbReference type="Google" id="ProtNLM"/>
    </source>
</evidence>
<feature type="transmembrane region" description="Helical" evidence="8">
    <location>
        <begin position="129"/>
        <end position="154"/>
    </location>
</feature>
<keyword evidence="3 8" id="KW-0812">Transmembrane</keyword>
<keyword evidence="4 8" id="KW-1133">Transmembrane helix</keyword>
<feature type="transmembrane region" description="Helical" evidence="8">
    <location>
        <begin position="399"/>
        <end position="418"/>
    </location>
</feature>
<feature type="transmembrane region" description="Helical" evidence="8">
    <location>
        <begin position="6"/>
        <end position="26"/>
    </location>
</feature>
<feature type="transmembrane region" description="Helical" evidence="8">
    <location>
        <begin position="355"/>
        <end position="379"/>
    </location>
</feature>
<keyword evidence="10" id="KW-1185">Reference proteome</keyword>
<evidence type="ECO:0000313" key="9">
    <source>
        <dbReference type="EMBL" id="CAD7705318.1"/>
    </source>
</evidence>
<dbReference type="GO" id="GO:0005886">
    <property type="term" value="C:plasma membrane"/>
    <property type="evidence" value="ECO:0007669"/>
    <property type="project" value="TreeGrafter"/>
</dbReference>
<comment type="caution">
    <text evidence="9">The sequence shown here is derived from an EMBL/GenBank/DDBJ whole genome shotgun (WGS) entry which is preliminary data.</text>
</comment>
<dbReference type="InterPro" id="IPR038377">
    <property type="entry name" value="Na/Glc_symporter_sf"/>
</dbReference>
<feature type="transmembrane region" description="Helical" evidence="8">
    <location>
        <begin position="87"/>
        <end position="108"/>
    </location>
</feature>
<feature type="transmembrane region" description="Helical" evidence="8">
    <location>
        <begin position="643"/>
        <end position="663"/>
    </location>
</feature>
<feature type="region of interest" description="Disordered" evidence="7">
    <location>
        <begin position="573"/>
        <end position="595"/>
    </location>
</feature>
<dbReference type="Gene3D" id="1.20.1730.10">
    <property type="entry name" value="Sodium/glucose cotransporter"/>
    <property type="match status" value="1"/>
</dbReference>
<reference evidence="9" key="1">
    <citation type="submission" date="2020-12" db="EMBL/GenBank/DDBJ databases">
        <authorList>
            <person name="Iha C."/>
        </authorList>
    </citation>
    <scope>NUCLEOTIDE SEQUENCE</scope>
</reference>
<sequence>MGEHLSGLDLAITAASLLGVFAIAYYSTVRQKRAANDGSGRADGFFLAGRAMPWWIIAASLFASNIGTEHFVGQAGAGAQHGMAVGLYDWMAAYLILALGWVFAPVYLRCKLTTIPEFLEARFNKWCRGLFVMITLVAYVISKIGGSLFAGSIVLEVVAGLNLWQAAPLILVATAIYTLAGGLTAVMLTDTLQMCIFLFGGLIGSYYALNLVGGISGLFSTLGNVRGGSLSQLEHALRPPNDRLFPWPGMLLGIPVVSVWYWCVDQEMAQRVLSAANLEQAQMGTALAALMKSIPVFITVVPGMVARALFEACNDPSAGKVHEEWCDKRVDVEYGANRAYPNLVMLQFPSGVKGIMLASFLAAMMSSLSSVFNSASTIFTYDVYQRFFLPEGETPAHKLVFVGRATTVGLTVLSFMWLPVLQHSSDGLYVVIQKAMNHLAPPVSATFVLGLFWSRANGEGALAGLASGTLIGGVRLVFSLAARAECSDHVDENEGQHLTSSDWLVCMNFNYFALVLFAFTTFVIVTVSFIFPPPRPNQIAGRMVQWGCCNKHSGDPSDVGRNVRYDRFTAAEAPPTIGENPIDGTIPNGHGKRSPRVDDEVAPFDGVIMMEESMSELSLSKRASGAQKVLVRIQAALSGRQQLIANVMAAGVVCTISSLIIAYR</sequence>
<dbReference type="NCBIfam" id="TIGR00813">
    <property type="entry name" value="sss"/>
    <property type="match status" value="1"/>
</dbReference>